<evidence type="ECO:0000256" key="1">
    <source>
        <dbReference type="SAM" id="Phobius"/>
    </source>
</evidence>
<gene>
    <name evidence="2" type="ORF">F935_03316</name>
</gene>
<organism evidence="2 3">
    <name type="scientific">Acinetobacter calcoaceticus ANC 3811</name>
    <dbReference type="NCBI Taxonomy" id="1217690"/>
    <lineage>
        <taxon>Bacteria</taxon>
        <taxon>Pseudomonadati</taxon>
        <taxon>Pseudomonadota</taxon>
        <taxon>Gammaproteobacteria</taxon>
        <taxon>Moraxellales</taxon>
        <taxon>Moraxellaceae</taxon>
        <taxon>Acinetobacter</taxon>
        <taxon>Acinetobacter calcoaceticus/baumannii complex</taxon>
    </lineage>
</organism>
<dbReference type="HOGENOM" id="CLU_3323412_0_0_6"/>
<keyword evidence="1" id="KW-0472">Membrane</keyword>
<proteinExistence type="predicted"/>
<dbReference type="EMBL" id="APQJ01000013">
    <property type="protein sequence ID" value="EOQ60978.1"/>
    <property type="molecule type" value="Genomic_DNA"/>
</dbReference>
<sequence>MAWDINLNLFGFDKIIVIQLLIIFLIFRFIILIRISKK</sequence>
<feature type="transmembrane region" description="Helical" evidence="1">
    <location>
        <begin position="15"/>
        <end position="35"/>
    </location>
</feature>
<dbReference type="AlphaFoldDB" id="R8XV04"/>
<protein>
    <submittedName>
        <fullName evidence="2">Uncharacterized protein</fullName>
    </submittedName>
</protein>
<keyword evidence="1" id="KW-0812">Transmembrane</keyword>
<comment type="caution">
    <text evidence="2">The sequence shown here is derived from an EMBL/GenBank/DDBJ whole genome shotgun (WGS) entry which is preliminary data.</text>
</comment>
<reference evidence="2 3" key="1">
    <citation type="submission" date="2013-02" db="EMBL/GenBank/DDBJ databases">
        <title>The Genome Sequence of Acinetobacter sp. ANC 3811.</title>
        <authorList>
            <consortium name="The Broad Institute Genome Sequencing Platform"/>
            <consortium name="The Broad Institute Genome Sequencing Center for Infectious Disease"/>
            <person name="Cerqueira G."/>
            <person name="Feldgarden M."/>
            <person name="Courvalin P."/>
            <person name="Perichon B."/>
            <person name="Grillot-Courvalin C."/>
            <person name="Clermont D."/>
            <person name="Rocha E."/>
            <person name="Yoon E.-J."/>
            <person name="Nemec A."/>
            <person name="Walker B."/>
            <person name="Young S.K."/>
            <person name="Zeng Q."/>
            <person name="Gargeya S."/>
            <person name="Fitzgerald M."/>
            <person name="Haas B."/>
            <person name="Abouelleil A."/>
            <person name="Alvarado L."/>
            <person name="Arachchi H.M."/>
            <person name="Berlin A.M."/>
            <person name="Chapman S.B."/>
            <person name="Dewar J."/>
            <person name="Goldberg J."/>
            <person name="Griggs A."/>
            <person name="Gujja S."/>
            <person name="Hansen M."/>
            <person name="Howarth C."/>
            <person name="Imamovic A."/>
            <person name="Larimer J."/>
            <person name="McCowan C."/>
            <person name="Murphy C."/>
            <person name="Neiman D."/>
            <person name="Pearson M."/>
            <person name="Priest M."/>
            <person name="Roberts A."/>
            <person name="Saif S."/>
            <person name="Shea T."/>
            <person name="Sisk P."/>
            <person name="Sykes S."/>
            <person name="Wortman J."/>
            <person name="Nusbaum C."/>
            <person name="Birren B."/>
        </authorList>
    </citation>
    <scope>NUCLEOTIDE SEQUENCE [LARGE SCALE GENOMIC DNA]</scope>
    <source>
        <strain evidence="2 3">ANC 3811</strain>
    </source>
</reference>
<accession>R8XV04</accession>
<dbReference type="Proteomes" id="UP000014041">
    <property type="component" value="Unassembled WGS sequence"/>
</dbReference>
<evidence type="ECO:0000313" key="2">
    <source>
        <dbReference type="EMBL" id="EOQ60978.1"/>
    </source>
</evidence>
<evidence type="ECO:0000313" key="3">
    <source>
        <dbReference type="Proteomes" id="UP000014041"/>
    </source>
</evidence>
<name>R8XV04_ACICA</name>
<dbReference type="PATRIC" id="fig|1217690.3.peg.3279"/>
<keyword evidence="1" id="KW-1133">Transmembrane helix</keyword>